<evidence type="ECO:0000256" key="3">
    <source>
        <dbReference type="ARBA" id="ARBA00022723"/>
    </source>
</evidence>
<keyword evidence="3" id="KW-0479">Metal-binding</keyword>
<accession>A0ABS4SLU4</accession>
<keyword evidence="1" id="KW-0813">Transport</keyword>
<dbReference type="Gene3D" id="1.20.120.10">
    <property type="entry name" value="Cytochrome c/b562"/>
    <property type="match status" value="1"/>
</dbReference>
<dbReference type="InterPro" id="IPR015984">
    <property type="entry name" value="Cyt_c_prime_subgr"/>
</dbReference>
<keyword evidence="7" id="KW-1185">Reference proteome</keyword>
<sequence length="161" mass="16551">MDSRVVNALAAGSVAAFLYLGFGGLGAAATDGDPAALVKQREQTMKSMGGGLQTIAKFVKGEAGSAADVQAAVAAITEASSKDPAVVFPQGTAIGTADSDAKPELWQNWPKAVEYWNGLKPATAKLTEAANAGDRAQIAQALQGVSKACANCHEDFRQKKQ</sequence>
<evidence type="ECO:0000256" key="2">
    <source>
        <dbReference type="ARBA" id="ARBA00022617"/>
    </source>
</evidence>
<gene>
    <name evidence="6" type="ORF">J2851_003316</name>
</gene>
<dbReference type="InterPro" id="IPR012127">
    <property type="entry name" value="Cyt_c_prime"/>
</dbReference>
<dbReference type="PRINTS" id="PR00608">
    <property type="entry name" value="CYTCHROMECII"/>
</dbReference>
<dbReference type="EMBL" id="JAGINP010000011">
    <property type="protein sequence ID" value="MBP2293533.1"/>
    <property type="molecule type" value="Genomic_DNA"/>
</dbReference>
<evidence type="ECO:0000313" key="6">
    <source>
        <dbReference type="EMBL" id="MBP2293533.1"/>
    </source>
</evidence>
<dbReference type="SUPFAM" id="SSF47175">
    <property type="entry name" value="Cytochromes"/>
    <property type="match status" value="1"/>
</dbReference>
<dbReference type="Pfam" id="PF01322">
    <property type="entry name" value="Cytochrom_C_2"/>
    <property type="match status" value="1"/>
</dbReference>
<evidence type="ECO:0000256" key="1">
    <source>
        <dbReference type="ARBA" id="ARBA00022448"/>
    </source>
</evidence>
<dbReference type="Proteomes" id="UP000781958">
    <property type="component" value="Unassembled WGS sequence"/>
</dbReference>
<proteinExistence type="predicted"/>
<organism evidence="6 7">
    <name type="scientific">Azospirillum rugosum</name>
    <dbReference type="NCBI Taxonomy" id="416170"/>
    <lineage>
        <taxon>Bacteria</taxon>
        <taxon>Pseudomonadati</taxon>
        <taxon>Pseudomonadota</taxon>
        <taxon>Alphaproteobacteria</taxon>
        <taxon>Rhodospirillales</taxon>
        <taxon>Azospirillaceae</taxon>
        <taxon>Azospirillum</taxon>
    </lineage>
</organism>
<evidence type="ECO:0000256" key="4">
    <source>
        <dbReference type="ARBA" id="ARBA00022982"/>
    </source>
</evidence>
<dbReference type="InterPro" id="IPR010980">
    <property type="entry name" value="Cyt_c/b562"/>
</dbReference>
<evidence type="ECO:0000256" key="5">
    <source>
        <dbReference type="ARBA" id="ARBA00023004"/>
    </source>
</evidence>
<evidence type="ECO:0000313" key="7">
    <source>
        <dbReference type="Proteomes" id="UP000781958"/>
    </source>
</evidence>
<name>A0ABS4SLU4_9PROT</name>
<comment type="caution">
    <text evidence="6">The sequence shown here is derived from an EMBL/GenBank/DDBJ whole genome shotgun (WGS) entry which is preliminary data.</text>
</comment>
<protein>
    <submittedName>
        <fullName evidence="6">Cytochrome c556</fullName>
    </submittedName>
</protein>
<dbReference type="RefSeq" id="WP_209767461.1">
    <property type="nucleotide sequence ID" value="NZ_JAGINP010000011.1"/>
</dbReference>
<keyword evidence="4" id="KW-0249">Electron transport</keyword>
<dbReference type="PROSITE" id="PS51009">
    <property type="entry name" value="CYTCII"/>
    <property type="match status" value="1"/>
</dbReference>
<dbReference type="InterPro" id="IPR002321">
    <property type="entry name" value="Cyt_c_II"/>
</dbReference>
<keyword evidence="2" id="KW-0349">Heme</keyword>
<reference evidence="6 7" key="1">
    <citation type="submission" date="2021-03" db="EMBL/GenBank/DDBJ databases">
        <title>Genomic Encyclopedia of Type Strains, Phase III (KMG-III): the genomes of soil and plant-associated and newly described type strains.</title>
        <authorList>
            <person name="Whitman W."/>
        </authorList>
    </citation>
    <scope>NUCLEOTIDE SEQUENCE [LARGE SCALE GENOMIC DNA]</scope>
    <source>
        <strain evidence="6 7">IMMIB AFH-6</strain>
    </source>
</reference>
<dbReference type="PIRSF" id="PIRSF000027">
    <property type="entry name" value="Cytc_c_prime"/>
    <property type="match status" value="1"/>
</dbReference>
<keyword evidence="5" id="KW-0408">Iron</keyword>